<keyword evidence="1" id="KW-0479">Metal-binding</keyword>
<organism evidence="7">
    <name type="scientific">Oryza nivara</name>
    <name type="common">Indian wild rice</name>
    <name type="synonym">Oryza sativa f. spontanea</name>
    <dbReference type="NCBI Taxonomy" id="4536"/>
    <lineage>
        <taxon>Eukaryota</taxon>
        <taxon>Viridiplantae</taxon>
        <taxon>Streptophyta</taxon>
        <taxon>Embryophyta</taxon>
        <taxon>Tracheophyta</taxon>
        <taxon>Spermatophyta</taxon>
        <taxon>Magnoliopsida</taxon>
        <taxon>Liliopsida</taxon>
        <taxon>Poales</taxon>
        <taxon>Poaceae</taxon>
        <taxon>BOP clade</taxon>
        <taxon>Oryzoideae</taxon>
        <taxon>Oryzeae</taxon>
        <taxon>Oryzinae</taxon>
        <taxon>Oryza</taxon>
    </lineage>
</organism>
<keyword evidence="8" id="KW-1185">Reference proteome</keyword>
<proteinExistence type="predicted"/>
<feature type="region of interest" description="Disordered" evidence="4">
    <location>
        <begin position="1"/>
        <end position="26"/>
    </location>
</feature>
<dbReference type="AlphaFoldDB" id="A0A0E0I667"/>
<evidence type="ECO:0000259" key="6">
    <source>
        <dbReference type="PROSITE" id="PS51292"/>
    </source>
</evidence>
<keyword evidence="5" id="KW-0812">Transmembrane</keyword>
<dbReference type="Pfam" id="PF12906">
    <property type="entry name" value="RINGv"/>
    <property type="match status" value="1"/>
</dbReference>
<dbReference type="PANTHER" id="PTHR13145:SF2">
    <property type="entry name" value="RING-CH-TYPE DOMAIN-CONTAINING PROTEIN"/>
    <property type="match status" value="1"/>
</dbReference>
<dbReference type="EnsemblPlants" id="ONIVA08G00020.1">
    <property type="protein sequence ID" value="ONIVA08G00020.1"/>
    <property type="gene ID" value="ONIVA08G00020"/>
</dbReference>
<sequence>MASPPPPLGSETAISPAYGEEEEEEEEEEQCRICRVPAEAGRPLRHPCACRASIRFVHDDCLLRWLATRRTSHCEVCKRLISTCPLYAANAPARLPSSEFMLGLANKLMGWFFLLLSLLAAMYIWEFVMPFTTLWIWRLALARSFARVRHLLSLRIFAHAHGHGAPLYGLMPSPDAVFACVSIRRAFLRDLPHFRDLNPLARFAAHALAPFALWIARLETRLDRRFGGLDSLQVIALHTVEASLMVVLLDVMLACVFGFIPFSLGRIILFCTSCFSFGNMDRVHSYTSTSSILLVGYGFIFSLGVLFTGFHTFDQYSRGEHLTIAVFFKVLTNGMYRLFSPLRRLPGIHVMVQMALSFLRLFFRGIINLVTVANISVNLINVIAICPLFFGWSVDICASQLFGETIYQKLELLFASSFASTALHWLIGCIYLMLLSIFSSPLCLVLGPGVTIPFVHFSGEESLIQLFREPFYKFSLKLLPGLFVSAVDVAMVILVPVQIAGQLAPKVFPLDITYFDPPTKGSAFWQAPRTYAELLSGALLLRFLICNTLKYLQPGPLLQKLLLYWSATTRRVLGLLDLLIAWSAGDGECEDGNGSTRKFHHGSTSEDEYKRRFAAVRLILLVVLSSSTLVIFNSAVLIVPVSIGRALLFVIPKLPIAGGLKYNDLFAFAIGFCIISTIIAASRDLFVYMASGRTHLLASVNYKWGITALKGSPLLFIWIVIIPLLIGLLVNFLLISPFLVTANGMFVIDLFCTWFLGLLLLKFWVKLVHWTTVTPFLVYFIDERWDWKLTRAREDGFSGLRALWVLQDVLMPITLKLLTALCVPYALAKGVFPNFGYPDAVNLTVYRFAWLGGFALCVLYDLAKVFCKVLVKLHDSIRDERYLIGQRLQNYSINYTKRKICDLDNHVGYFL</sequence>
<evidence type="ECO:0000256" key="4">
    <source>
        <dbReference type="SAM" id="MobiDB-lite"/>
    </source>
</evidence>
<feature type="transmembrane region" description="Helical" evidence="5">
    <location>
        <begin position="345"/>
        <end position="363"/>
    </location>
</feature>
<dbReference type="PANTHER" id="PTHR13145">
    <property type="entry name" value="SSM4 PROTEIN"/>
    <property type="match status" value="1"/>
</dbReference>
<dbReference type="InterPro" id="IPR013083">
    <property type="entry name" value="Znf_RING/FYVE/PHD"/>
</dbReference>
<dbReference type="SMART" id="SM00744">
    <property type="entry name" value="RINGv"/>
    <property type="match status" value="1"/>
</dbReference>
<dbReference type="Proteomes" id="UP000006591">
    <property type="component" value="Chromosome 8"/>
</dbReference>
<evidence type="ECO:0000256" key="1">
    <source>
        <dbReference type="ARBA" id="ARBA00022723"/>
    </source>
</evidence>
<feature type="transmembrane region" description="Helical" evidence="5">
    <location>
        <begin position="802"/>
        <end position="828"/>
    </location>
</feature>
<dbReference type="InterPro" id="IPR056521">
    <property type="entry name" value="MARCHF6-like_C"/>
</dbReference>
<feature type="domain" description="RING-CH-type" evidence="6">
    <location>
        <begin position="23"/>
        <end position="84"/>
    </location>
</feature>
<dbReference type="Gramene" id="ONIVA08G00020.1">
    <property type="protein sequence ID" value="ONIVA08G00020.1"/>
    <property type="gene ID" value="ONIVA08G00020"/>
</dbReference>
<dbReference type="Gene3D" id="3.30.40.10">
    <property type="entry name" value="Zinc/RING finger domain, C3HC4 (zinc finger)"/>
    <property type="match status" value="1"/>
</dbReference>
<dbReference type="InterPro" id="IPR011016">
    <property type="entry name" value="Znf_RING-CH"/>
</dbReference>
<dbReference type="GO" id="GO:0036503">
    <property type="term" value="P:ERAD pathway"/>
    <property type="evidence" value="ECO:0007669"/>
    <property type="project" value="TreeGrafter"/>
</dbReference>
<reference evidence="7" key="2">
    <citation type="submission" date="2018-04" db="EMBL/GenBank/DDBJ databases">
        <title>OnivRS2 (Oryza nivara Reference Sequence Version 2).</title>
        <authorList>
            <person name="Zhang J."/>
            <person name="Kudrna D."/>
            <person name="Lee S."/>
            <person name="Talag J."/>
            <person name="Rajasekar S."/>
            <person name="Welchert J."/>
            <person name="Hsing Y.-I."/>
            <person name="Wing R.A."/>
        </authorList>
    </citation>
    <scope>NUCLEOTIDE SEQUENCE [LARGE SCALE GENOMIC DNA]</scope>
    <source>
        <strain evidence="7">SL10</strain>
    </source>
</reference>
<feature type="transmembrane region" description="Helical" evidence="5">
    <location>
        <begin position="441"/>
        <end position="458"/>
    </location>
</feature>
<dbReference type="GO" id="GO:0005789">
    <property type="term" value="C:endoplasmic reticulum membrane"/>
    <property type="evidence" value="ECO:0007669"/>
    <property type="project" value="TreeGrafter"/>
</dbReference>
<keyword evidence="5" id="KW-0472">Membrane</keyword>
<dbReference type="eggNOG" id="KOG1609">
    <property type="taxonomic scope" value="Eukaryota"/>
</dbReference>
<keyword evidence="2" id="KW-0863">Zinc-finger</keyword>
<dbReference type="STRING" id="4536.A0A0E0I667"/>
<dbReference type="SUPFAM" id="SSF57850">
    <property type="entry name" value="RING/U-box"/>
    <property type="match status" value="1"/>
</dbReference>
<evidence type="ECO:0000313" key="7">
    <source>
        <dbReference type="EnsemblPlants" id="ONIVA08G00020.1"/>
    </source>
</evidence>
<feature type="transmembrane region" description="Helical" evidence="5">
    <location>
        <begin position="848"/>
        <end position="871"/>
    </location>
</feature>
<feature type="transmembrane region" description="Helical" evidence="5">
    <location>
        <begin position="478"/>
        <end position="497"/>
    </location>
</feature>
<feature type="transmembrane region" description="Helical" evidence="5">
    <location>
        <begin position="412"/>
        <end position="434"/>
    </location>
</feature>
<feature type="transmembrane region" description="Helical" evidence="5">
    <location>
        <begin position="251"/>
        <end position="278"/>
    </location>
</feature>
<dbReference type="GO" id="GO:0008270">
    <property type="term" value="F:zinc ion binding"/>
    <property type="evidence" value="ECO:0007669"/>
    <property type="project" value="UniProtKB-KW"/>
</dbReference>
<keyword evidence="3" id="KW-0862">Zinc</keyword>
<reference evidence="7" key="1">
    <citation type="submission" date="2015-04" db="UniProtKB">
        <authorList>
            <consortium name="EnsemblPlants"/>
        </authorList>
    </citation>
    <scope>IDENTIFICATION</scope>
    <source>
        <strain evidence="7">SL10</strain>
    </source>
</reference>
<dbReference type="PROSITE" id="PS51292">
    <property type="entry name" value="ZF_RING_CH"/>
    <property type="match status" value="1"/>
</dbReference>
<feature type="transmembrane region" description="Helical" evidence="5">
    <location>
        <begin position="618"/>
        <end position="645"/>
    </location>
</feature>
<dbReference type="OMA" id="IDERWDW"/>
<feature type="transmembrane region" description="Helical" evidence="5">
    <location>
        <begin position="290"/>
        <end position="310"/>
    </location>
</feature>
<dbReference type="CDD" id="cd16702">
    <property type="entry name" value="RING_CH-C4HC3_MARCH6"/>
    <property type="match status" value="1"/>
</dbReference>
<feature type="transmembrane region" description="Helical" evidence="5">
    <location>
        <begin position="665"/>
        <end position="690"/>
    </location>
</feature>
<keyword evidence="5" id="KW-1133">Transmembrane helix</keyword>
<evidence type="ECO:0000256" key="5">
    <source>
        <dbReference type="SAM" id="Phobius"/>
    </source>
</evidence>
<dbReference type="Pfam" id="PF23113">
    <property type="entry name" value="MARCHF6_C"/>
    <property type="match status" value="1"/>
</dbReference>
<feature type="transmembrane region" description="Helical" evidence="5">
    <location>
        <begin position="370"/>
        <end position="392"/>
    </location>
</feature>
<evidence type="ECO:0000256" key="2">
    <source>
        <dbReference type="ARBA" id="ARBA00022771"/>
    </source>
</evidence>
<feature type="transmembrane region" description="Helical" evidence="5">
    <location>
        <begin position="711"/>
        <end position="734"/>
    </location>
</feature>
<name>A0A0E0I667_ORYNI</name>
<evidence type="ECO:0000256" key="3">
    <source>
        <dbReference type="ARBA" id="ARBA00022833"/>
    </source>
</evidence>
<accession>A0A0E0I667</accession>
<protein>
    <recommendedName>
        <fullName evidence="6">RING-CH-type domain-containing protein</fullName>
    </recommendedName>
</protein>
<feature type="transmembrane region" description="Helical" evidence="5">
    <location>
        <begin position="108"/>
        <end position="125"/>
    </location>
</feature>
<evidence type="ECO:0000313" key="8">
    <source>
        <dbReference type="Proteomes" id="UP000006591"/>
    </source>
</evidence>